<name>A0A0D6LTI0_9BILA</name>
<feature type="region of interest" description="Disordered" evidence="1">
    <location>
        <begin position="89"/>
        <end position="108"/>
    </location>
</feature>
<feature type="compositionally biased region" description="Basic and acidic residues" evidence="1">
    <location>
        <begin position="1"/>
        <end position="13"/>
    </location>
</feature>
<dbReference type="Gene3D" id="2.60.120.200">
    <property type="match status" value="2"/>
</dbReference>
<evidence type="ECO:0000256" key="1">
    <source>
        <dbReference type="SAM" id="MobiDB-lite"/>
    </source>
</evidence>
<evidence type="ECO:0000313" key="2">
    <source>
        <dbReference type="EMBL" id="EPB75189.1"/>
    </source>
</evidence>
<dbReference type="GO" id="GO:0005789">
    <property type="term" value="C:endoplasmic reticulum membrane"/>
    <property type="evidence" value="ECO:0007669"/>
    <property type="project" value="TreeGrafter"/>
</dbReference>
<dbReference type="GO" id="GO:0006888">
    <property type="term" value="P:endoplasmic reticulum to Golgi vesicle-mediated transport"/>
    <property type="evidence" value="ECO:0007669"/>
    <property type="project" value="TreeGrafter"/>
</dbReference>
<keyword evidence="3" id="KW-1185">Reference proteome</keyword>
<feature type="compositionally biased region" description="Low complexity" evidence="1">
    <location>
        <begin position="95"/>
        <end position="108"/>
    </location>
</feature>
<accession>A0A0D6LTI0</accession>
<organism evidence="2 3">
    <name type="scientific">Ancylostoma ceylanicum</name>
    <dbReference type="NCBI Taxonomy" id="53326"/>
    <lineage>
        <taxon>Eukaryota</taxon>
        <taxon>Metazoa</taxon>
        <taxon>Ecdysozoa</taxon>
        <taxon>Nematoda</taxon>
        <taxon>Chromadorea</taxon>
        <taxon>Rhabditida</taxon>
        <taxon>Rhabditina</taxon>
        <taxon>Rhabditomorpha</taxon>
        <taxon>Strongyloidea</taxon>
        <taxon>Ancylostomatidae</taxon>
        <taxon>Ancylostomatinae</taxon>
        <taxon>Ancylostoma</taxon>
    </lineage>
</organism>
<reference evidence="2 3" key="1">
    <citation type="submission" date="2013-05" db="EMBL/GenBank/DDBJ databases">
        <title>Draft genome of the parasitic nematode Anyclostoma ceylanicum.</title>
        <authorList>
            <person name="Mitreva M."/>
        </authorList>
    </citation>
    <scope>NUCLEOTIDE SEQUENCE [LARGE SCALE GENOMIC DNA]</scope>
</reference>
<dbReference type="GO" id="GO:0030134">
    <property type="term" value="C:COPII-coated ER to Golgi transport vesicle"/>
    <property type="evidence" value="ECO:0007669"/>
    <property type="project" value="TreeGrafter"/>
</dbReference>
<evidence type="ECO:0000313" key="3">
    <source>
        <dbReference type="Proteomes" id="UP000054495"/>
    </source>
</evidence>
<dbReference type="GO" id="GO:0000139">
    <property type="term" value="C:Golgi membrane"/>
    <property type="evidence" value="ECO:0007669"/>
    <property type="project" value="TreeGrafter"/>
</dbReference>
<dbReference type="PANTHER" id="PTHR12223">
    <property type="entry name" value="VESICULAR MANNOSE-BINDING LECTIN"/>
    <property type="match status" value="1"/>
</dbReference>
<sequence length="108" mass="12381">MSQSDMREEERSFKVSGDAIASGEQLRLAPSMRSRKGIVWNKRPMQESENFQVSGDAIASGEQLRLAPSMRSRKGIVWNKRPMQESENFQTYHITMSTTRTMSRTPQL</sequence>
<dbReference type="InterPro" id="IPR013320">
    <property type="entry name" value="ConA-like_dom_sf"/>
</dbReference>
<protein>
    <submittedName>
        <fullName evidence="2">Uncharacterized protein</fullName>
    </submittedName>
</protein>
<dbReference type="PANTHER" id="PTHR12223:SF28">
    <property type="entry name" value="LECTIN, MANNOSE BINDING 1 LIKE"/>
    <property type="match status" value="1"/>
</dbReference>
<dbReference type="GO" id="GO:0005537">
    <property type="term" value="F:D-mannose binding"/>
    <property type="evidence" value="ECO:0007669"/>
    <property type="project" value="TreeGrafter"/>
</dbReference>
<dbReference type="GO" id="GO:0005793">
    <property type="term" value="C:endoplasmic reticulum-Golgi intermediate compartment"/>
    <property type="evidence" value="ECO:0007669"/>
    <property type="project" value="TreeGrafter"/>
</dbReference>
<dbReference type="EMBL" id="KE124911">
    <property type="protein sequence ID" value="EPB75189.1"/>
    <property type="molecule type" value="Genomic_DNA"/>
</dbReference>
<proteinExistence type="predicted"/>
<dbReference type="AlphaFoldDB" id="A0A0D6LTI0"/>
<feature type="region of interest" description="Disordered" evidence="1">
    <location>
        <begin position="1"/>
        <end position="33"/>
    </location>
</feature>
<dbReference type="InterPro" id="IPR051136">
    <property type="entry name" value="Intracellular_Lectin-GPT"/>
</dbReference>
<dbReference type="SUPFAM" id="SSF49899">
    <property type="entry name" value="Concanavalin A-like lectins/glucanases"/>
    <property type="match status" value="2"/>
</dbReference>
<gene>
    <name evidence="2" type="ORF">ANCCEY_05703</name>
</gene>
<dbReference type="Proteomes" id="UP000054495">
    <property type="component" value="Unassembled WGS sequence"/>
</dbReference>